<comment type="cofactor">
    <cofactor evidence="1 7">
        <name>heme</name>
        <dbReference type="ChEBI" id="CHEBI:30413"/>
    </cofactor>
</comment>
<dbReference type="CDD" id="cd11062">
    <property type="entry name" value="CYP58-like"/>
    <property type="match status" value="1"/>
</dbReference>
<evidence type="ECO:0000313" key="10">
    <source>
        <dbReference type="Proteomes" id="UP000037505"/>
    </source>
</evidence>
<dbReference type="AlphaFoldDB" id="A0A0L1IUV9"/>
<protein>
    <submittedName>
        <fullName evidence="9">Cytochrome P450 pisatin demethylase</fullName>
    </submittedName>
</protein>
<evidence type="ECO:0000256" key="7">
    <source>
        <dbReference type="PIRSR" id="PIRSR602401-1"/>
    </source>
</evidence>
<dbReference type="GO" id="GO:0016705">
    <property type="term" value="F:oxidoreductase activity, acting on paired donors, with incorporation or reduction of molecular oxygen"/>
    <property type="evidence" value="ECO:0007669"/>
    <property type="project" value="InterPro"/>
</dbReference>
<evidence type="ECO:0000313" key="9">
    <source>
        <dbReference type="EMBL" id="KNG83287.1"/>
    </source>
</evidence>
<dbReference type="SUPFAM" id="SSF48264">
    <property type="entry name" value="Cytochrome P450"/>
    <property type="match status" value="1"/>
</dbReference>
<reference evidence="9 10" key="1">
    <citation type="submission" date="2014-06" db="EMBL/GenBank/DDBJ databases">
        <title>The Genome of the Aflatoxigenic Filamentous Fungus Aspergillus nomius.</title>
        <authorList>
            <person name="Moore M.G."/>
            <person name="Shannon B.M."/>
            <person name="Brian M.M."/>
        </authorList>
    </citation>
    <scope>NUCLEOTIDE SEQUENCE [LARGE SCALE GENOMIC DNA]</scope>
    <source>
        <strain evidence="9 10">NRRL 13137</strain>
    </source>
</reference>
<keyword evidence="10" id="KW-1185">Reference proteome</keyword>
<dbReference type="OrthoDB" id="3934656at2759"/>
<comment type="caution">
    <text evidence="9">The sequence shown here is derived from an EMBL/GenBank/DDBJ whole genome shotgun (WGS) entry which is preliminary data.</text>
</comment>
<evidence type="ECO:0000256" key="2">
    <source>
        <dbReference type="ARBA" id="ARBA00010617"/>
    </source>
</evidence>
<evidence type="ECO:0000256" key="8">
    <source>
        <dbReference type="RuleBase" id="RU000461"/>
    </source>
</evidence>
<evidence type="ECO:0000256" key="5">
    <source>
        <dbReference type="ARBA" id="ARBA00023004"/>
    </source>
</evidence>
<feature type="binding site" description="axial binding residue" evidence="7">
    <location>
        <position position="449"/>
    </location>
    <ligand>
        <name>heme</name>
        <dbReference type="ChEBI" id="CHEBI:30413"/>
    </ligand>
    <ligandPart>
        <name>Fe</name>
        <dbReference type="ChEBI" id="CHEBI:18248"/>
    </ligandPart>
</feature>
<proteinExistence type="inferred from homology"/>
<sequence length="499" mass="55863">MVSSTVFVVAQVALAALVAHVIYQCYFHPLARYPGPFLARFTNLWFVLNLAFIELRSTPFETVHFFGGQHHLSEQHLHDKYGHVVRVAPNWLSFDDLRAFEAIYGFNKSVEKDDFYVFGGPPDNRVPSVFALETDAAHRQRKRKVVGPALTSAKITRYESIITKHVDLFFTRTEAESLSGQGGEKTVVNLAPLAHRFTMDVMLELIYGPDSISHPYTDSAIGATMCSTMRKLTKMAWSFSLCPSYGWIMNSRFIGTLLRNLSTSKQGGPTDIMALMASSHTMIFRRPKQVPLDDSSRMTQDEVYSEAVNLVFAGPGSVAAALTAMVYQLGTQEGLLWQGKLRKEADLDAPPFSLELQAVVKETLRHCASFPTAFPRVIRPGAESVVSSLPAPLPSGTTVSANTYVLGRSRRIWGDDADQWLPQRWLGDESQRREMDAKLVAFGKGSRSCVGKDLAWLVLAKAVMAIIRRWRFVSVGELRGKSFLEMQYDECWIEYEKLG</sequence>
<dbReference type="GO" id="GO:0020037">
    <property type="term" value="F:heme binding"/>
    <property type="evidence" value="ECO:0007669"/>
    <property type="project" value="InterPro"/>
</dbReference>
<keyword evidence="5 7" id="KW-0408">Iron</keyword>
<dbReference type="InterPro" id="IPR002401">
    <property type="entry name" value="Cyt_P450_E_grp-I"/>
</dbReference>
<dbReference type="Gene3D" id="1.10.630.10">
    <property type="entry name" value="Cytochrome P450"/>
    <property type="match status" value="1"/>
</dbReference>
<keyword evidence="4 8" id="KW-0560">Oxidoreductase</keyword>
<dbReference type="InterPro" id="IPR017972">
    <property type="entry name" value="Cyt_P450_CS"/>
</dbReference>
<dbReference type="GO" id="GO:0032259">
    <property type="term" value="P:methylation"/>
    <property type="evidence" value="ECO:0007669"/>
    <property type="project" value="UniProtKB-KW"/>
</dbReference>
<dbReference type="PROSITE" id="PS00086">
    <property type="entry name" value="CYTOCHROME_P450"/>
    <property type="match status" value="1"/>
</dbReference>
<evidence type="ECO:0000256" key="6">
    <source>
        <dbReference type="ARBA" id="ARBA00023033"/>
    </source>
</evidence>
<dbReference type="GO" id="GO:0044550">
    <property type="term" value="P:secondary metabolite biosynthetic process"/>
    <property type="evidence" value="ECO:0007669"/>
    <property type="project" value="UniProtKB-ARBA"/>
</dbReference>
<dbReference type="InterPro" id="IPR036396">
    <property type="entry name" value="Cyt_P450_sf"/>
</dbReference>
<dbReference type="InterPro" id="IPR050121">
    <property type="entry name" value="Cytochrome_P450_monoxygenase"/>
</dbReference>
<dbReference type="PRINTS" id="PR00463">
    <property type="entry name" value="EP450I"/>
</dbReference>
<dbReference type="GeneID" id="26810589"/>
<dbReference type="STRING" id="1509407.A0A0L1IUV9"/>
<dbReference type="InterPro" id="IPR001128">
    <property type="entry name" value="Cyt_P450"/>
</dbReference>
<evidence type="ECO:0000256" key="4">
    <source>
        <dbReference type="ARBA" id="ARBA00023002"/>
    </source>
</evidence>
<evidence type="ECO:0000256" key="3">
    <source>
        <dbReference type="ARBA" id="ARBA00022723"/>
    </source>
</evidence>
<keyword evidence="9" id="KW-0489">Methyltransferase</keyword>
<keyword evidence="6 8" id="KW-0503">Monooxygenase</keyword>
<comment type="similarity">
    <text evidence="2 8">Belongs to the cytochrome P450 family.</text>
</comment>
<name>A0A0L1IUV9_ASPN3</name>
<dbReference type="Pfam" id="PF00067">
    <property type="entry name" value="p450"/>
    <property type="match status" value="1"/>
</dbReference>
<dbReference type="PANTHER" id="PTHR24305:SF235">
    <property type="entry name" value="CYTOCHROME P450 MONOOXYGENASE APDB-RELATED"/>
    <property type="match status" value="1"/>
</dbReference>
<organism evidence="9 10">
    <name type="scientific">Aspergillus nomiae NRRL (strain ATCC 15546 / NRRL 13137 / CBS 260.88 / M93)</name>
    <dbReference type="NCBI Taxonomy" id="1509407"/>
    <lineage>
        <taxon>Eukaryota</taxon>
        <taxon>Fungi</taxon>
        <taxon>Dikarya</taxon>
        <taxon>Ascomycota</taxon>
        <taxon>Pezizomycotina</taxon>
        <taxon>Eurotiomycetes</taxon>
        <taxon>Eurotiomycetidae</taxon>
        <taxon>Eurotiales</taxon>
        <taxon>Aspergillaceae</taxon>
        <taxon>Aspergillus</taxon>
        <taxon>Aspergillus subgen. Circumdati</taxon>
    </lineage>
</organism>
<dbReference type="RefSeq" id="XP_015404210.1">
    <property type="nucleotide sequence ID" value="XM_015554041.1"/>
</dbReference>
<dbReference type="Proteomes" id="UP000037505">
    <property type="component" value="Unassembled WGS sequence"/>
</dbReference>
<keyword evidence="3 7" id="KW-0479">Metal-binding</keyword>
<accession>A0A0L1IUV9</accession>
<dbReference type="GO" id="GO:0008168">
    <property type="term" value="F:methyltransferase activity"/>
    <property type="evidence" value="ECO:0007669"/>
    <property type="project" value="UniProtKB-KW"/>
</dbReference>
<gene>
    <name evidence="9" type="ORF">ANOM_008785</name>
</gene>
<keyword evidence="7 8" id="KW-0349">Heme</keyword>
<dbReference type="GO" id="GO:0004497">
    <property type="term" value="F:monooxygenase activity"/>
    <property type="evidence" value="ECO:0007669"/>
    <property type="project" value="UniProtKB-KW"/>
</dbReference>
<dbReference type="GO" id="GO:0005506">
    <property type="term" value="F:iron ion binding"/>
    <property type="evidence" value="ECO:0007669"/>
    <property type="project" value="InterPro"/>
</dbReference>
<evidence type="ECO:0000256" key="1">
    <source>
        <dbReference type="ARBA" id="ARBA00001971"/>
    </source>
</evidence>
<dbReference type="EMBL" id="JNOM01000279">
    <property type="protein sequence ID" value="KNG83287.1"/>
    <property type="molecule type" value="Genomic_DNA"/>
</dbReference>
<dbReference type="PANTHER" id="PTHR24305">
    <property type="entry name" value="CYTOCHROME P450"/>
    <property type="match status" value="1"/>
</dbReference>
<keyword evidence="9" id="KW-0808">Transferase</keyword>